<name>X1C4K9_9ZZZZ</name>
<organism evidence="1">
    <name type="scientific">marine sediment metagenome</name>
    <dbReference type="NCBI Taxonomy" id="412755"/>
    <lineage>
        <taxon>unclassified sequences</taxon>
        <taxon>metagenomes</taxon>
        <taxon>ecological metagenomes</taxon>
    </lineage>
</organism>
<proteinExistence type="predicted"/>
<reference evidence="1" key="1">
    <citation type="journal article" date="2014" name="Front. Microbiol.">
        <title>High frequency of phylogenetically diverse reductive dehalogenase-homologous genes in deep subseafloor sedimentary metagenomes.</title>
        <authorList>
            <person name="Kawai M."/>
            <person name="Futagami T."/>
            <person name="Toyoda A."/>
            <person name="Takaki Y."/>
            <person name="Nishi S."/>
            <person name="Hori S."/>
            <person name="Arai W."/>
            <person name="Tsubouchi T."/>
            <person name="Morono Y."/>
            <person name="Uchiyama I."/>
            <person name="Ito T."/>
            <person name="Fujiyama A."/>
            <person name="Inagaki F."/>
            <person name="Takami H."/>
        </authorList>
    </citation>
    <scope>NUCLEOTIDE SEQUENCE</scope>
    <source>
        <strain evidence="1">Expedition CK06-06</strain>
    </source>
</reference>
<dbReference type="AlphaFoldDB" id="X1C4K9"/>
<comment type="caution">
    <text evidence="1">The sequence shown here is derived from an EMBL/GenBank/DDBJ whole genome shotgun (WGS) entry which is preliminary data.</text>
</comment>
<sequence>HPIDLVNLIKKCIEKHSLNDAYDVYSLNPVKKFTLLDYFSKEYGLKYIIEDGVNRSNVTGKKNIYYSKNRKVENLGYLPKFTSLECIMKESEELLEKKK</sequence>
<feature type="non-terminal residue" evidence="1">
    <location>
        <position position="1"/>
    </location>
</feature>
<protein>
    <submittedName>
        <fullName evidence="1">Uncharacterized protein</fullName>
    </submittedName>
</protein>
<gene>
    <name evidence="1" type="ORF">S01H4_47814</name>
</gene>
<dbReference type="EMBL" id="BART01026888">
    <property type="protein sequence ID" value="GAH02302.1"/>
    <property type="molecule type" value="Genomic_DNA"/>
</dbReference>
<evidence type="ECO:0000313" key="1">
    <source>
        <dbReference type="EMBL" id="GAH02302.1"/>
    </source>
</evidence>
<accession>X1C4K9</accession>